<proteinExistence type="predicted"/>
<evidence type="ECO:0000256" key="1">
    <source>
        <dbReference type="SAM" id="MobiDB-lite"/>
    </source>
</evidence>
<accession>A0A9Q0AS09</accession>
<evidence type="ECO:0000313" key="3">
    <source>
        <dbReference type="EMBL" id="KAI1876578.1"/>
    </source>
</evidence>
<feature type="domain" description="DUF7730" evidence="2">
    <location>
        <begin position="61"/>
        <end position="180"/>
    </location>
</feature>
<sequence length="254" mass="29417">MLRGYAKPGSQKKVVRGSGASITTIRKRNESPVLQSKPPRIRAIDSRQTADEPGGNGVGICLFLEKLPLELRLQIYETLLCSPDVIAISAHRRQQPTEGARCSWCNHMHRCDMVAPWRPHVTLLRTCRQINAEATTVLYQKNDFLVSVLVYQTYQPTNDFLWHLRQSTLVQIRHMRFRAGCRCMDWVSGERQEWQTDGRALSRTCFPHCVLSSLRPSPSRARETHRLIRWHVLDDKRTYCNPCRWCRAVFGEVF</sequence>
<dbReference type="PANTHER" id="PTHR42085">
    <property type="entry name" value="F-BOX DOMAIN-CONTAINING PROTEIN"/>
    <property type="match status" value="1"/>
</dbReference>
<dbReference type="EMBL" id="JAFIMR010000007">
    <property type="protein sequence ID" value="KAI1876578.1"/>
    <property type="molecule type" value="Genomic_DNA"/>
</dbReference>
<name>A0A9Q0AS09_9PEZI</name>
<keyword evidence="4" id="KW-1185">Reference proteome</keyword>
<dbReference type="Pfam" id="PF24864">
    <property type="entry name" value="DUF7730"/>
    <property type="match status" value="1"/>
</dbReference>
<dbReference type="Proteomes" id="UP000829685">
    <property type="component" value="Unassembled WGS sequence"/>
</dbReference>
<dbReference type="InterPro" id="IPR056632">
    <property type="entry name" value="DUF7730"/>
</dbReference>
<dbReference type="InterPro" id="IPR038883">
    <property type="entry name" value="AN11006-like"/>
</dbReference>
<evidence type="ECO:0000313" key="4">
    <source>
        <dbReference type="Proteomes" id="UP000829685"/>
    </source>
</evidence>
<comment type="caution">
    <text evidence="3">The sequence shown here is derived from an EMBL/GenBank/DDBJ whole genome shotgun (WGS) entry which is preliminary data.</text>
</comment>
<dbReference type="PANTHER" id="PTHR42085:SF2">
    <property type="entry name" value="F-BOX DOMAIN-CONTAINING PROTEIN"/>
    <property type="match status" value="1"/>
</dbReference>
<reference evidence="3" key="1">
    <citation type="submission" date="2021-03" db="EMBL/GenBank/DDBJ databases">
        <title>Revisited historic fungal species revealed as producer of novel bioactive compounds through whole genome sequencing and comparative genomics.</title>
        <authorList>
            <person name="Vignolle G.A."/>
            <person name="Hochenegger N."/>
            <person name="Mach R.L."/>
            <person name="Mach-Aigner A.R."/>
            <person name="Javad Rahimi M."/>
            <person name="Salim K.A."/>
            <person name="Chan C.M."/>
            <person name="Lim L.B.L."/>
            <person name="Cai F."/>
            <person name="Druzhinina I.S."/>
            <person name="U'Ren J.M."/>
            <person name="Derntl C."/>
        </authorList>
    </citation>
    <scope>NUCLEOTIDE SEQUENCE</scope>
    <source>
        <strain evidence="3">TUCIM 5799</strain>
    </source>
</reference>
<gene>
    <name evidence="3" type="ORF">JX265_004104</name>
</gene>
<organism evidence="3 4">
    <name type="scientific">Neoarthrinium moseri</name>
    <dbReference type="NCBI Taxonomy" id="1658444"/>
    <lineage>
        <taxon>Eukaryota</taxon>
        <taxon>Fungi</taxon>
        <taxon>Dikarya</taxon>
        <taxon>Ascomycota</taxon>
        <taxon>Pezizomycotina</taxon>
        <taxon>Sordariomycetes</taxon>
        <taxon>Xylariomycetidae</taxon>
        <taxon>Amphisphaeriales</taxon>
        <taxon>Apiosporaceae</taxon>
        <taxon>Neoarthrinium</taxon>
    </lineage>
</organism>
<feature type="region of interest" description="Disordered" evidence="1">
    <location>
        <begin position="1"/>
        <end position="51"/>
    </location>
</feature>
<evidence type="ECO:0000259" key="2">
    <source>
        <dbReference type="Pfam" id="PF24864"/>
    </source>
</evidence>
<dbReference type="AlphaFoldDB" id="A0A9Q0AS09"/>
<protein>
    <recommendedName>
        <fullName evidence="2">DUF7730 domain-containing protein</fullName>
    </recommendedName>
</protein>